<evidence type="ECO:0000313" key="6">
    <source>
        <dbReference type="Proteomes" id="UP000294359"/>
    </source>
</evidence>
<evidence type="ECO:0000256" key="3">
    <source>
        <dbReference type="PROSITE-ProRule" id="PRU00339"/>
    </source>
</evidence>
<proteinExistence type="predicted"/>
<dbReference type="RefSeq" id="WP_134383722.1">
    <property type="nucleotide sequence ID" value="NZ_BMWW01000007.1"/>
</dbReference>
<protein>
    <submittedName>
        <fullName evidence="5">Tetratricopeptide repeat protein</fullName>
    </submittedName>
</protein>
<dbReference type="InterPro" id="IPR013105">
    <property type="entry name" value="TPR_2"/>
</dbReference>
<reference evidence="4" key="3">
    <citation type="submission" date="2022-12" db="EMBL/GenBank/DDBJ databases">
        <authorList>
            <person name="Sun Q."/>
            <person name="Kim S."/>
        </authorList>
    </citation>
    <scope>NUCLEOTIDE SEQUENCE</scope>
    <source>
        <strain evidence="4">KCTC 12344</strain>
    </source>
</reference>
<feature type="repeat" description="TPR" evidence="3">
    <location>
        <begin position="62"/>
        <end position="95"/>
    </location>
</feature>
<gene>
    <name evidence="5" type="ORF">E1742_04360</name>
    <name evidence="4" type="ORF">GCM10007388_39880</name>
</gene>
<accession>A0A4P7BBM9</accession>
<evidence type="ECO:0000313" key="7">
    <source>
        <dbReference type="Proteomes" id="UP000619512"/>
    </source>
</evidence>
<dbReference type="OrthoDB" id="1551390at2"/>
<organism evidence="4 7">
    <name type="scientific">Pseudoduganella plicata</name>
    <dbReference type="NCBI Taxonomy" id="321984"/>
    <lineage>
        <taxon>Bacteria</taxon>
        <taxon>Pseudomonadati</taxon>
        <taxon>Pseudomonadota</taxon>
        <taxon>Betaproteobacteria</taxon>
        <taxon>Burkholderiales</taxon>
        <taxon>Oxalobacteraceae</taxon>
        <taxon>Telluria group</taxon>
        <taxon>Pseudoduganella</taxon>
    </lineage>
</organism>
<keyword evidence="6" id="KW-1185">Reference proteome</keyword>
<dbReference type="SUPFAM" id="SSF48452">
    <property type="entry name" value="TPR-like"/>
    <property type="match status" value="1"/>
</dbReference>
<dbReference type="Gene3D" id="1.25.40.10">
    <property type="entry name" value="Tetratricopeptide repeat domain"/>
    <property type="match status" value="1"/>
</dbReference>
<reference evidence="4" key="1">
    <citation type="journal article" date="2014" name="Int. J. Syst. Evol. Microbiol.">
        <title>Complete genome sequence of Corynebacterium casei LMG S-19264T (=DSM 44701T), isolated from a smear-ripened cheese.</title>
        <authorList>
            <consortium name="US DOE Joint Genome Institute (JGI-PGF)"/>
            <person name="Walter F."/>
            <person name="Albersmeier A."/>
            <person name="Kalinowski J."/>
            <person name="Ruckert C."/>
        </authorList>
    </citation>
    <scope>NUCLEOTIDE SEQUENCE</scope>
    <source>
        <strain evidence="4">KCTC 12344</strain>
    </source>
</reference>
<evidence type="ECO:0000313" key="5">
    <source>
        <dbReference type="EMBL" id="QBQ35483.1"/>
    </source>
</evidence>
<keyword evidence="2 3" id="KW-0802">TPR repeat</keyword>
<dbReference type="InterPro" id="IPR019734">
    <property type="entry name" value="TPR_rpt"/>
</dbReference>
<keyword evidence="1" id="KW-0677">Repeat</keyword>
<evidence type="ECO:0000256" key="2">
    <source>
        <dbReference type="ARBA" id="ARBA00022803"/>
    </source>
</evidence>
<dbReference type="PROSITE" id="PS50005">
    <property type="entry name" value="TPR"/>
    <property type="match status" value="1"/>
</dbReference>
<evidence type="ECO:0000256" key="1">
    <source>
        <dbReference type="ARBA" id="ARBA00022737"/>
    </source>
</evidence>
<dbReference type="Pfam" id="PF07719">
    <property type="entry name" value="TPR_2"/>
    <property type="match status" value="1"/>
</dbReference>
<dbReference type="AlphaFoldDB" id="A0A4P7BBM9"/>
<sequence>MTVASIPSVASQPPDPIHAQIADLCKQGDNLAATGQLEPAKQHYLAALRLLPAEHRDWQAATWIYSALGNVHFRLEKYEKALKSFQNAVQCPGGPGNPYIHLRLGQLYFERHQLDNAADELTRANMGGGIDIFMEDDPRYLAFLETRISPR</sequence>
<dbReference type="EMBL" id="BMWW01000007">
    <property type="protein sequence ID" value="GGZ02120.1"/>
    <property type="molecule type" value="Genomic_DNA"/>
</dbReference>
<dbReference type="SMART" id="SM00028">
    <property type="entry name" value="TPR"/>
    <property type="match status" value="2"/>
</dbReference>
<dbReference type="Proteomes" id="UP000619512">
    <property type="component" value="Unassembled WGS sequence"/>
</dbReference>
<dbReference type="EMBL" id="CP038026">
    <property type="protein sequence ID" value="QBQ35483.1"/>
    <property type="molecule type" value="Genomic_DNA"/>
</dbReference>
<dbReference type="Proteomes" id="UP000294359">
    <property type="component" value="Chromosome"/>
</dbReference>
<reference evidence="5 6" key="2">
    <citation type="submission" date="2019-03" db="EMBL/GenBank/DDBJ databases">
        <title>Draft Genome Sequences of Six Type Strains of the Genus Massilia.</title>
        <authorList>
            <person name="Miess H."/>
            <person name="Frediansyhah A."/>
            <person name="Gross H."/>
        </authorList>
    </citation>
    <scope>NUCLEOTIDE SEQUENCE [LARGE SCALE GENOMIC DNA]</scope>
    <source>
        <strain evidence="5 6">DSM 17505</strain>
    </source>
</reference>
<evidence type="ECO:0000313" key="4">
    <source>
        <dbReference type="EMBL" id="GGZ02120.1"/>
    </source>
</evidence>
<name>A0A4P7BBM9_9BURK</name>
<dbReference type="InterPro" id="IPR011990">
    <property type="entry name" value="TPR-like_helical_dom_sf"/>
</dbReference>